<evidence type="ECO:0000313" key="3">
    <source>
        <dbReference type="Proteomes" id="UP000015001"/>
    </source>
</evidence>
<protein>
    <submittedName>
        <fullName evidence="2">Uncharacterized protein</fullName>
    </submittedName>
</protein>
<dbReference type="AlphaFoldDB" id="S4MJG8"/>
<evidence type="ECO:0000313" key="2">
    <source>
        <dbReference type="EMBL" id="EPJ36726.1"/>
    </source>
</evidence>
<keyword evidence="3" id="KW-1185">Reference proteome</keyword>
<feature type="region of interest" description="Disordered" evidence="1">
    <location>
        <begin position="27"/>
        <end position="59"/>
    </location>
</feature>
<evidence type="ECO:0000256" key="1">
    <source>
        <dbReference type="SAM" id="MobiDB-lite"/>
    </source>
</evidence>
<reference evidence="2 3" key="1">
    <citation type="submission" date="2013-02" db="EMBL/GenBank/DDBJ databases">
        <title>Draft Genome Sequence of Streptomyces afghaniensis, Which Produces Compounds of the Julimycin B-Complex.</title>
        <authorList>
            <person name="Gruening B.A."/>
            <person name="Praeg A."/>
            <person name="Erxleben A."/>
            <person name="Guenther S."/>
            <person name="Fiedler H.-P."/>
            <person name="Goodfellow M."/>
            <person name="Mueller M."/>
        </authorList>
    </citation>
    <scope>NUCLEOTIDE SEQUENCE [LARGE SCALE GENOMIC DNA]</scope>
    <source>
        <strain evidence="2 3">772</strain>
    </source>
</reference>
<gene>
    <name evidence="2" type="ORF">STAFG_6243</name>
</gene>
<accession>S4MJG8</accession>
<organism evidence="2 3">
    <name type="scientific">Streptomyces afghaniensis 772</name>
    <dbReference type="NCBI Taxonomy" id="1283301"/>
    <lineage>
        <taxon>Bacteria</taxon>
        <taxon>Bacillati</taxon>
        <taxon>Actinomycetota</taxon>
        <taxon>Actinomycetes</taxon>
        <taxon>Kitasatosporales</taxon>
        <taxon>Streptomycetaceae</taxon>
        <taxon>Streptomyces</taxon>
    </lineage>
</organism>
<dbReference type="EMBL" id="AOPY01001545">
    <property type="protein sequence ID" value="EPJ36726.1"/>
    <property type="molecule type" value="Genomic_DNA"/>
</dbReference>
<dbReference type="PATRIC" id="fig|1283301.3.peg.6199"/>
<sequence length="59" mass="6020">MDTIAGMAEDADHPLLMALSIFAPGAVHHTAPGPQEAADEGRSAATVSRHLGRLGLEGT</sequence>
<name>S4MJG8_9ACTN</name>
<proteinExistence type="predicted"/>
<dbReference type="Proteomes" id="UP000015001">
    <property type="component" value="Unassembled WGS sequence"/>
</dbReference>
<dbReference type="HOGENOM" id="CLU_2958613_0_0_11"/>
<comment type="caution">
    <text evidence="2">The sequence shown here is derived from an EMBL/GenBank/DDBJ whole genome shotgun (WGS) entry which is preliminary data.</text>
</comment>